<evidence type="ECO:0000313" key="2">
    <source>
        <dbReference type="EMBL" id="KAJ8401972.1"/>
    </source>
</evidence>
<keyword evidence="3" id="KW-1185">Reference proteome</keyword>
<dbReference type="AlphaFoldDB" id="A0AAD7SGA3"/>
<evidence type="ECO:0000256" key="1">
    <source>
        <dbReference type="SAM" id="MobiDB-lite"/>
    </source>
</evidence>
<dbReference type="Proteomes" id="UP001221898">
    <property type="component" value="Unassembled WGS sequence"/>
</dbReference>
<protein>
    <submittedName>
        <fullName evidence="2">Uncharacterized protein</fullName>
    </submittedName>
</protein>
<name>A0AAD7SGA3_9TELE</name>
<feature type="compositionally biased region" description="Basic residues" evidence="1">
    <location>
        <begin position="140"/>
        <end position="150"/>
    </location>
</feature>
<gene>
    <name evidence="2" type="ORF">AAFF_G00375530</name>
</gene>
<comment type="caution">
    <text evidence="2">The sequence shown here is derived from an EMBL/GenBank/DDBJ whole genome shotgun (WGS) entry which is preliminary data.</text>
</comment>
<organism evidence="2 3">
    <name type="scientific">Aldrovandia affinis</name>
    <dbReference type="NCBI Taxonomy" id="143900"/>
    <lineage>
        <taxon>Eukaryota</taxon>
        <taxon>Metazoa</taxon>
        <taxon>Chordata</taxon>
        <taxon>Craniata</taxon>
        <taxon>Vertebrata</taxon>
        <taxon>Euteleostomi</taxon>
        <taxon>Actinopterygii</taxon>
        <taxon>Neopterygii</taxon>
        <taxon>Teleostei</taxon>
        <taxon>Notacanthiformes</taxon>
        <taxon>Halosauridae</taxon>
        <taxon>Aldrovandia</taxon>
    </lineage>
</organism>
<dbReference type="EMBL" id="JAINUG010000067">
    <property type="protein sequence ID" value="KAJ8401972.1"/>
    <property type="molecule type" value="Genomic_DNA"/>
</dbReference>
<reference evidence="2" key="1">
    <citation type="journal article" date="2023" name="Science">
        <title>Genome structures resolve the early diversification of teleost fishes.</title>
        <authorList>
            <person name="Parey E."/>
            <person name="Louis A."/>
            <person name="Montfort J."/>
            <person name="Bouchez O."/>
            <person name="Roques C."/>
            <person name="Iampietro C."/>
            <person name="Lluch J."/>
            <person name="Castinel A."/>
            <person name="Donnadieu C."/>
            <person name="Desvignes T."/>
            <person name="Floi Bucao C."/>
            <person name="Jouanno E."/>
            <person name="Wen M."/>
            <person name="Mejri S."/>
            <person name="Dirks R."/>
            <person name="Jansen H."/>
            <person name="Henkel C."/>
            <person name="Chen W.J."/>
            <person name="Zahm M."/>
            <person name="Cabau C."/>
            <person name="Klopp C."/>
            <person name="Thompson A.W."/>
            <person name="Robinson-Rechavi M."/>
            <person name="Braasch I."/>
            <person name="Lecointre G."/>
            <person name="Bobe J."/>
            <person name="Postlethwait J.H."/>
            <person name="Berthelot C."/>
            <person name="Roest Crollius H."/>
            <person name="Guiguen Y."/>
        </authorList>
    </citation>
    <scope>NUCLEOTIDE SEQUENCE</scope>
    <source>
        <strain evidence="2">NC1722</strain>
    </source>
</reference>
<feature type="region of interest" description="Disordered" evidence="1">
    <location>
        <begin position="129"/>
        <end position="150"/>
    </location>
</feature>
<proteinExistence type="predicted"/>
<evidence type="ECO:0000313" key="3">
    <source>
        <dbReference type="Proteomes" id="UP001221898"/>
    </source>
</evidence>
<accession>A0AAD7SGA3</accession>
<sequence length="150" mass="16383">MRNLGKQSGATGALTSPDSELSPILAWSDEAACYLSLHQRHGFPTAHEPAVGGTRPLAPAALKVIILLPLRCHSGKRSKFTSEAEQKKHEMLILPRKRAAGHVASRVRGHTVACVSMPTRMHTRHGAIRRGTLSRAPQHSQHRFRTTAAH</sequence>